<evidence type="ECO:0000313" key="3">
    <source>
        <dbReference type="Proteomes" id="UP000326837"/>
    </source>
</evidence>
<accession>A0A5K7XBW8</accession>
<dbReference type="KEGG" id="lpav:PLANPX_0191"/>
<dbReference type="PANTHER" id="PTHR38075">
    <property type="entry name" value="DUF4139 DOMAIN-CONTAINING PROTEIN"/>
    <property type="match status" value="1"/>
</dbReference>
<reference evidence="3" key="1">
    <citation type="submission" date="2019-10" db="EMBL/GenBank/DDBJ databases">
        <title>Lacipirellula parvula gen. nov., sp. nov., representing a lineage of planctomycetes widespread in freshwater anoxic habitats, and description of the family Lacipirellulaceae.</title>
        <authorList>
            <person name="Dedysh S.N."/>
            <person name="Kulichevskaya I.S."/>
            <person name="Beletsky A.V."/>
            <person name="Rakitin A.L."/>
            <person name="Mardanov A.V."/>
            <person name="Ivanova A.A."/>
            <person name="Saltykova V.X."/>
            <person name="Rijpstra W.I.C."/>
            <person name="Sinninghe Damste J.S."/>
            <person name="Ravin N.V."/>
        </authorList>
    </citation>
    <scope>NUCLEOTIDE SEQUENCE [LARGE SCALE GENOMIC DNA]</scope>
    <source>
        <strain evidence="3">PX69</strain>
    </source>
</reference>
<proteinExistence type="predicted"/>
<dbReference type="EMBL" id="AP021861">
    <property type="protein sequence ID" value="BBO30579.1"/>
    <property type="molecule type" value="Genomic_DNA"/>
</dbReference>
<feature type="signal peptide" evidence="1">
    <location>
        <begin position="1"/>
        <end position="30"/>
    </location>
</feature>
<keyword evidence="3" id="KW-1185">Reference proteome</keyword>
<evidence type="ECO:0008006" key="4">
    <source>
        <dbReference type="Google" id="ProtNLM"/>
    </source>
</evidence>
<evidence type="ECO:0000256" key="1">
    <source>
        <dbReference type="SAM" id="SignalP"/>
    </source>
</evidence>
<dbReference type="Proteomes" id="UP000326837">
    <property type="component" value="Chromosome"/>
</dbReference>
<feature type="chain" id="PRO_5024990518" description="DUF4139 domain-containing protein" evidence="1">
    <location>
        <begin position="31"/>
        <end position="405"/>
    </location>
</feature>
<sequence length="405" mass="45488">MAIRRMLLSRKLLAATLLGVLAGSPEAAWARVKLITLPVRERVEIQLDNEQATLVEEERIVPLVKGENQIDFSWANTQIDPGTIVFRVVEGDDAPEVKVLSVSYPPNESALVWSVSASEAGAARVRISYLLGNLTKSFNYRAVASNDERTLDLSQFMRLKNLANEEFAGASLWAGFGPNFSQPVGLNETKELLVERFKAVPIEKTYTCNPQEYEYLDRAQNKLRVPMHYVIKNDAEHGLGKAALPFGKVRIFIAGGGDDPQAGTAFLGEDWGKFTPRDDEMRLYLGVAQDVVVKRTIEKNETRRVSGNLYDQELIVKFEVENFKKQPVRLDVIENLRHLRNEVRGDNGRDVKWELGKETTFADGPDEERSNAEQLVFHAELPAAGKDGKAEKQALKLHITLKNEW</sequence>
<dbReference type="AlphaFoldDB" id="A0A5K7XBW8"/>
<gene>
    <name evidence="2" type="ORF">PLANPX_0191</name>
</gene>
<dbReference type="RefSeq" id="WP_152096903.1">
    <property type="nucleotide sequence ID" value="NZ_AP021861.1"/>
</dbReference>
<organism evidence="2 3">
    <name type="scientific">Lacipirellula parvula</name>
    <dbReference type="NCBI Taxonomy" id="2650471"/>
    <lineage>
        <taxon>Bacteria</taxon>
        <taxon>Pseudomonadati</taxon>
        <taxon>Planctomycetota</taxon>
        <taxon>Planctomycetia</taxon>
        <taxon>Pirellulales</taxon>
        <taxon>Lacipirellulaceae</taxon>
        <taxon>Lacipirellula</taxon>
    </lineage>
</organism>
<protein>
    <recommendedName>
        <fullName evidence="4">DUF4139 domain-containing protein</fullName>
    </recommendedName>
</protein>
<dbReference type="PANTHER" id="PTHR38075:SF1">
    <property type="entry name" value="DUF4139 DOMAIN-CONTAINING PROTEIN"/>
    <property type="match status" value="1"/>
</dbReference>
<evidence type="ECO:0000313" key="2">
    <source>
        <dbReference type="EMBL" id="BBO30579.1"/>
    </source>
</evidence>
<keyword evidence="1" id="KW-0732">Signal</keyword>
<name>A0A5K7XBW8_9BACT</name>